<reference evidence="15" key="1">
    <citation type="submission" date="2017-01" db="EMBL/GenBank/DDBJ databases">
        <title>Comparative genomics of anhydrobiosis in the tardigrade Hypsibius dujardini.</title>
        <authorList>
            <person name="Yoshida Y."/>
            <person name="Koutsovoulos G."/>
            <person name="Laetsch D."/>
            <person name="Stevens L."/>
            <person name="Kumar S."/>
            <person name="Horikawa D."/>
            <person name="Ishino K."/>
            <person name="Komine S."/>
            <person name="Tomita M."/>
            <person name="Blaxter M."/>
            <person name="Arakawa K."/>
        </authorList>
    </citation>
    <scope>NUCLEOTIDE SEQUENCE [LARGE SCALE GENOMIC DNA]</scope>
    <source>
        <strain evidence="15">Z151</strain>
    </source>
</reference>
<organism evidence="14 15">
    <name type="scientific">Hypsibius exemplaris</name>
    <name type="common">Freshwater tardigrade</name>
    <dbReference type="NCBI Taxonomy" id="2072580"/>
    <lineage>
        <taxon>Eukaryota</taxon>
        <taxon>Metazoa</taxon>
        <taxon>Ecdysozoa</taxon>
        <taxon>Tardigrada</taxon>
        <taxon>Eutardigrada</taxon>
        <taxon>Parachela</taxon>
        <taxon>Hypsibioidea</taxon>
        <taxon>Hypsibiidae</taxon>
        <taxon>Hypsibius</taxon>
    </lineage>
</organism>
<keyword evidence="7" id="KW-1015">Disulfide bond</keyword>
<evidence type="ECO:0000256" key="1">
    <source>
        <dbReference type="ARBA" id="ARBA00004651"/>
    </source>
</evidence>
<keyword evidence="2" id="KW-1003">Cell membrane</keyword>
<feature type="transmembrane region" description="Helical" evidence="12">
    <location>
        <begin position="250"/>
        <end position="270"/>
    </location>
</feature>
<dbReference type="PANTHER" id="PTHR24243">
    <property type="entry name" value="G-PROTEIN COUPLED RECEPTOR"/>
    <property type="match status" value="1"/>
</dbReference>
<evidence type="ECO:0000256" key="3">
    <source>
        <dbReference type="ARBA" id="ARBA00022692"/>
    </source>
</evidence>
<feature type="transmembrane region" description="Helical" evidence="12">
    <location>
        <begin position="87"/>
        <end position="105"/>
    </location>
</feature>
<dbReference type="PRINTS" id="PR01565">
    <property type="entry name" value="NEUROMEDINUR"/>
</dbReference>
<evidence type="ECO:0000256" key="7">
    <source>
        <dbReference type="ARBA" id="ARBA00023157"/>
    </source>
</evidence>
<feature type="transmembrane region" description="Helical" evidence="12">
    <location>
        <begin position="177"/>
        <end position="198"/>
    </location>
</feature>
<keyword evidence="5" id="KW-0297">G-protein coupled receptor</keyword>
<evidence type="ECO:0000256" key="6">
    <source>
        <dbReference type="ARBA" id="ARBA00023136"/>
    </source>
</evidence>
<evidence type="ECO:0000256" key="8">
    <source>
        <dbReference type="ARBA" id="ARBA00023170"/>
    </source>
</evidence>
<dbReference type="GO" id="GO:0005886">
    <property type="term" value="C:plasma membrane"/>
    <property type="evidence" value="ECO:0007669"/>
    <property type="project" value="UniProtKB-SubCell"/>
</dbReference>
<dbReference type="InterPro" id="IPR000276">
    <property type="entry name" value="GPCR_Rhodpsn"/>
</dbReference>
<keyword evidence="9" id="KW-0325">Glycoprotein</keyword>
<evidence type="ECO:0000259" key="13">
    <source>
        <dbReference type="PROSITE" id="PS50262"/>
    </source>
</evidence>
<dbReference type="PRINTS" id="PR00237">
    <property type="entry name" value="GPCRRHODOPSN"/>
</dbReference>
<evidence type="ECO:0000256" key="10">
    <source>
        <dbReference type="ARBA" id="ARBA00023224"/>
    </source>
</evidence>
<dbReference type="Proteomes" id="UP000192578">
    <property type="component" value="Unassembled WGS sequence"/>
</dbReference>
<keyword evidence="4 12" id="KW-1133">Transmembrane helix</keyword>
<accession>A0A9X6RMX3</accession>
<protein>
    <submittedName>
        <fullName evidence="14">Neuropeptides capa receptor</fullName>
    </submittedName>
</protein>
<keyword evidence="8 14" id="KW-0675">Receptor</keyword>
<proteinExistence type="predicted"/>
<dbReference type="PANTHER" id="PTHR24243:SF208">
    <property type="entry name" value="PYROKININ-1 RECEPTOR"/>
    <property type="match status" value="1"/>
</dbReference>
<evidence type="ECO:0000256" key="9">
    <source>
        <dbReference type="ARBA" id="ARBA00023180"/>
    </source>
</evidence>
<name>A0A9X6RMX3_HYPEX</name>
<keyword evidence="10" id="KW-0807">Transducer</keyword>
<comment type="subcellular location">
    <subcellularLocation>
        <location evidence="1">Cell membrane</location>
        <topology evidence="1">Multi-pass membrane protein</topology>
    </subcellularLocation>
</comment>
<evidence type="ECO:0000256" key="11">
    <source>
        <dbReference type="SAM" id="MobiDB-lite"/>
    </source>
</evidence>
<feature type="region of interest" description="Disordered" evidence="11">
    <location>
        <begin position="355"/>
        <end position="377"/>
    </location>
</feature>
<comment type="caution">
    <text evidence="14">The sequence shown here is derived from an EMBL/GenBank/DDBJ whole genome shotgun (WGS) entry which is preliminary data.</text>
</comment>
<dbReference type="Gene3D" id="1.20.1070.10">
    <property type="entry name" value="Rhodopsin 7-helix transmembrane proteins"/>
    <property type="match status" value="1"/>
</dbReference>
<dbReference type="OrthoDB" id="5950040at2759"/>
<feature type="transmembrane region" description="Helical" evidence="12">
    <location>
        <begin position="126"/>
        <end position="144"/>
    </location>
</feature>
<evidence type="ECO:0000313" key="15">
    <source>
        <dbReference type="Proteomes" id="UP000192578"/>
    </source>
</evidence>
<keyword evidence="6 12" id="KW-0472">Membrane</keyword>
<feature type="transmembrane region" description="Helical" evidence="12">
    <location>
        <begin position="6"/>
        <end position="29"/>
    </location>
</feature>
<evidence type="ECO:0000256" key="2">
    <source>
        <dbReference type="ARBA" id="ARBA00022475"/>
    </source>
</evidence>
<dbReference type="InterPro" id="IPR005390">
    <property type="entry name" value="NeuromedU_rcpt"/>
</dbReference>
<evidence type="ECO:0000256" key="4">
    <source>
        <dbReference type="ARBA" id="ARBA00022989"/>
    </source>
</evidence>
<keyword evidence="3 12" id="KW-0812">Transmembrane</keyword>
<feature type="domain" description="G-protein coupled receptors family 1 profile" evidence="13">
    <location>
        <begin position="21"/>
        <end position="313"/>
    </location>
</feature>
<dbReference type="GO" id="GO:0001607">
    <property type="term" value="F:neuromedin U receptor activity"/>
    <property type="evidence" value="ECO:0007669"/>
    <property type="project" value="InterPro"/>
</dbReference>
<keyword evidence="15" id="KW-1185">Reference proteome</keyword>
<dbReference type="PROSITE" id="PS50262">
    <property type="entry name" value="G_PROTEIN_RECEP_F1_2"/>
    <property type="match status" value="1"/>
</dbReference>
<evidence type="ECO:0000256" key="5">
    <source>
        <dbReference type="ARBA" id="ARBA00023040"/>
    </source>
</evidence>
<feature type="transmembrane region" description="Helical" evidence="12">
    <location>
        <begin position="290"/>
        <end position="315"/>
    </location>
</feature>
<keyword evidence="14" id="KW-0527">Neuropeptide</keyword>
<sequence length="377" mass="42566">MDSAVALTSLYSFLLVSGLVGNLATLWSIMRNARVQTPTNCYIISLAASDIFILLLGTPEEIYRFWLQYPWTFGSGFCRFRNMASEMFLFILILTIVAFTAERYMMIVHPLLSRKLMKSRRRIYKVIIIIWIVAVVNALPYAIYSEIGYIPNPVSGQIIPESAHCALPIDTPIVRRYLEYSFVVFFVLPMILLAFHYARIGVAVSRKMDSHSMELNGDRAAASQALSSAKSDLADDGAAGSPRRSARTSVIKMLGGIVLSFFICFSVFHAQRLMTMWVDWTNASDSLKSFYIKLNMISGTLYYLNPSLNPVLYAFHTKKFQRGFRAIFRPCGCKLIQPNFRSSMSTNNRNYPGTVLPPPLVDPTDRDPHSTLPLRSV</sequence>
<gene>
    <name evidence="14" type="ORF">BV898_17878</name>
</gene>
<dbReference type="Pfam" id="PF00001">
    <property type="entry name" value="7tm_1"/>
    <property type="match status" value="1"/>
</dbReference>
<dbReference type="SUPFAM" id="SSF81321">
    <property type="entry name" value="Family A G protein-coupled receptor-like"/>
    <property type="match status" value="1"/>
</dbReference>
<evidence type="ECO:0000313" key="14">
    <source>
        <dbReference type="EMBL" id="OWA53450.1"/>
    </source>
</evidence>
<dbReference type="AlphaFoldDB" id="A0A9X6RMX3"/>
<feature type="transmembrane region" description="Helical" evidence="12">
    <location>
        <begin position="41"/>
        <end position="58"/>
    </location>
</feature>
<dbReference type="InterPro" id="IPR017452">
    <property type="entry name" value="GPCR_Rhodpsn_7TM"/>
</dbReference>
<dbReference type="EMBL" id="MTYJ01000322">
    <property type="protein sequence ID" value="OWA53450.1"/>
    <property type="molecule type" value="Genomic_DNA"/>
</dbReference>
<evidence type="ECO:0000256" key="12">
    <source>
        <dbReference type="SAM" id="Phobius"/>
    </source>
</evidence>